<sequence length="145" mass="16228">MKSFYMIPAALVLFFCQSVRGNDIEINGAQFSILNTIPSHQHKSSIQIVNHGKEGIQVQLVRVKTGQTSEWHYLKTGEDYTCPGRPDSTGDLYLVTPVLIKKLVDITPRRLCTVEQHEQKIVLALNDALQPLNYPSSSSTTSNEK</sequence>
<organism evidence="1 2">
    <name type="scientific">Candidatus Finniella inopinata</name>
    <dbReference type="NCBI Taxonomy" id="1696036"/>
    <lineage>
        <taxon>Bacteria</taxon>
        <taxon>Pseudomonadati</taxon>
        <taxon>Pseudomonadota</taxon>
        <taxon>Alphaproteobacteria</taxon>
        <taxon>Holosporales</taxon>
        <taxon>Candidatus Paracaedibacteraceae</taxon>
        <taxon>Candidatus Finniella</taxon>
    </lineage>
</organism>
<accession>A0A4Q7DKI1</accession>
<dbReference type="Proteomes" id="UP000293550">
    <property type="component" value="Unassembled WGS sequence"/>
</dbReference>
<dbReference type="AlphaFoldDB" id="A0A4Q7DKI1"/>
<protein>
    <submittedName>
        <fullName evidence="1">Uncharacterized protein</fullName>
    </submittedName>
</protein>
<comment type="caution">
    <text evidence="1">The sequence shown here is derived from an EMBL/GenBank/DDBJ whole genome shotgun (WGS) entry which is preliminary data.</text>
</comment>
<evidence type="ECO:0000313" key="1">
    <source>
        <dbReference type="EMBL" id="RZI46594.1"/>
    </source>
</evidence>
<gene>
    <name evidence="1" type="ORF">EQU50_03130</name>
</gene>
<proteinExistence type="predicted"/>
<keyword evidence="2" id="KW-1185">Reference proteome</keyword>
<reference evidence="1 2" key="1">
    <citation type="submission" date="2018-10" db="EMBL/GenBank/DDBJ databases">
        <title>An updated phylogeny of the Alphaproteobacteria reveals that the parasitic Rickettsiales and Holosporales have independent origins.</title>
        <authorList>
            <person name="Munoz-Gomez S.A."/>
            <person name="Hess S."/>
            <person name="Burger G."/>
            <person name="Lang B.F."/>
            <person name="Susko E."/>
            <person name="Slamovits C.H."/>
            <person name="Roger A.J."/>
        </authorList>
    </citation>
    <scope>NUCLEOTIDE SEQUENCE [LARGE SCALE GENOMIC DNA]</scope>
    <source>
        <strain evidence="1">HOLO01</strain>
    </source>
</reference>
<evidence type="ECO:0000313" key="2">
    <source>
        <dbReference type="Proteomes" id="UP000293550"/>
    </source>
</evidence>
<dbReference type="EMBL" id="SCFB01000004">
    <property type="protein sequence ID" value="RZI46594.1"/>
    <property type="molecule type" value="Genomic_DNA"/>
</dbReference>
<dbReference type="RefSeq" id="WP_130153693.1">
    <property type="nucleotide sequence ID" value="NZ_SCFB01000004.1"/>
</dbReference>
<name>A0A4Q7DKI1_9PROT</name>